<dbReference type="SUPFAM" id="SSF57756">
    <property type="entry name" value="Retrovirus zinc finger-like domains"/>
    <property type="match status" value="1"/>
</dbReference>
<evidence type="ECO:0000313" key="4">
    <source>
        <dbReference type="EMBL" id="CAG8854565.1"/>
    </source>
</evidence>
<feature type="domain" description="CCHC-type" evidence="3">
    <location>
        <begin position="27"/>
        <end position="43"/>
    </location>
</feature>
<proteinExistence type="predicted"/>
<feature type="non-terminal residue" evidence="4">
    <location>
        <position position="1"/>
    </location>
</feature>
<accession>A0ABN7XJ11</accession>
<feature type="compositionally biased region" description="Basic and acidic residues" evidence="2">
    <location>
        <begin position="76"/>
        <end position="98"/>
    </location>
</feature>
<protein>
    <submittedName>
        <fullName evidence="4">39369_t:CDS:1</fullName>
    </submittedName>
</protein>
<comment type="caution">
    <text evidence="4">The sequence shown here is derived from an EMBL/GenBank/DDBJ whole genome shotgun (WGS) entry which is preliminary data.</text>
</comment>
<dbReference type="EMBL" id="CAJVQB010139770">
    <property type="protein sequence ID" value="CAG8854565.1"/>
    <property type="molecule type" value="Genomic_DNA"/>
</dbReference>
<keyword evidence="1" id="KW-0862">Zinc</keyword>
<organism evidence="4 5">
    <name type="scientific">Gigaspora margarita</name>
    <dbReference type="NCBI Taxonomy" id="4874"/>
    <lineage>
        <taxon>Eukaryota</taxon>
        <taxon>Fungi</taxon>
        <taxon>Fungi incertae sedis</taxon>
        <taxon>Mucoromycota</taxon>
        <taxon>Glomeromycotina</taxon>
        <taxon>Glomeromycetes</taxon>
        <taxon>Diversisporales</taxon>
        <taxon>Gigasporaceae</taxon>
        <taxon>Gigaspora</taxon>
    </lineage>
</organism>
<keyword evidence="1" id="KW-0479">Metal-binding</keyword>
<keyword evidence="5" id="KW-1185">Reference proteome</keyword>
<reference evidence="4 5" key="1">
    <citation type="submission" date="2021-06" db="EMBL/GenBank/DDBJ databases">
        <authorList>
            <person name="Kallberg Y."/>
            <person name="Tangrot J."/>
            <person name="Rosling A."/>
        </authorList>
    </citation>
    <scope>NUCLEOTIDE SEQUENCE [LARGE SCALE GENOMIC DNA]</scope>
    <source>
        <strain evidence="4 5">120-4 pot B 10/14</strain>
    </source>
</reference>
<feature type="non-terminal residue" evidence="4">
    <location>
        <position position="227"/>
    </location>
</feature>
<name>A0ABN7XJ11_GIGMA</name>
<dbReference type="PROSITE" id="PS50158">
    <property type="entry name" value="ZF_CCHC"/>
    <property type="match status" value="1"/>
</dbReference>
<evidence type="ECO:0000259" key="3">
    <source>
        <dbReference type="PROSITE" id="PS50158"/>
    </source>
</evidence>
<feature type="region of interest" description="Disordered" evidence="2">
    <location>
        <begin position="203"/>
        <end position="227"/>
    </location>
</feature>
<keyword evidence="1" id="KW-0863">Zinc-finger</keyword>
<gene>
    <name evidence="4" type="ORF">GMARGA_LOCUS43386</name>
</gene>
<dbReference type="InterPro" id="IPR001878">
    <property type="entry name" value="Znf_CCHC"/>
</dbReference>
<feature type="compositionally biased region" description="Basic and acidic residues" evidence="2">
    <location>
        <begin position="203"/>
        <end position="214"/>
    </location>
</feature>
<evidence type="ECO:0000256" key="1">
    <source>
        <dbReference type="PROSITE-ProRule" id="PRU00047"/>
    </source>
</evidence>
<dbReference type="InterPro" id="IPR036875">
    <property type="entry name" value="Znf_CCHC_sf"/>
</dbReference>
<dbReference type="Proteomes" id="UP000789901">
    <property type="component" value="Unassembled WGS sequence"/>
</dbReference>
<dbReference type="Pfam" id="PF00098">
    <property type="entry name" value="zf-CCHC"/>
    <property type="match status" value="1"/>
</dbReference>
<sequence length="227" mass="26921">NKEIQFSDKKGRNKPRKWVVFNVHDGKCFACGKKGHYMKDCPDKEKFKGFTHIYKKGKPKTKEEKHKDKYTKKTPGRKDYTKDRPQNKQMKEYSKEEKGDAFARLLAARAAKFEKDKKKALKEEIKPQDTFGGGRYTRKSNTKYCKHCKTNTHTTEDYYSHQAQEVDEPMVFYTQKRNDTGYQEYQEYQEYLKAKQAYLASIQEHRKPQKKEMSNLKAIPEDSEEEA</sequence>
<feature type="region of interest" description="Disordered" evidence="2">
    <location>
        <begin position="55"/>
        <end position="98"/>
    </location>
</feature>
<evidence type="ECO:0000313" key="5">
    <source>
        <dbReference type="Proteomes" id="UP000789901"/>
    </source>
</evidence>
<dbReference type="SMART" id="SM00343">
    <property type="entry name" value="ZnF_C2HC"/>
    <property type="match status" value="1"/>
</dbReference>
<evidence type="ECO:0000256" key="2">
    <source>
        <dbReference type="SAM" id="MobiDB-lite"/>
    </source>
</evidence>
<dbReference type="Gene3D" id="4.10.60.10">
    <property type="entry name" value="Zinc finger, CCHC-type"/>
    <property type="match status" value="1"/>
</dbReference>